<accession>A0ABR4GU32</accession>
<name>A0ABR4GU32_9EURO</name>
<dbReference type="PANTHER" id="PTHR43283:SF3">
    <property type="entry name" value="BETA-LACTAMASE FAMILY PROTEIN (AFU_ORTHOLOGUE AFUA_5G07500)"/>
    <property type="match status" value="1"/>
</dbReference>
<dbReference type="InterPro" id="IPR012338">
    <property type="entry name" value="Beta-lactam/transpept-like"/>
</dbReference>
<protein>
    <submittedName>
        <fullName evidence="3">Beta-lactamase/transpeptidase-like protein</fullName>
    </submittedName>
</protein>
<keyword evidence="4" id="KW-1185">Reference proteome</keyword>
<keyword evidence="1" id="KW-0732">Signal</keyword>
<evidence type="ECO:0000313" key="3">
    <source>
        <dbReference type="EMBL" id="KAL2802580.1"/>
    </source>
</evidence>
<feature type="signal peptide" evidence="1">
    <location>
        <begin position="1"/>
        <end position="21"/>
    </location>
</feature>
<comment type="caution">
    <text evidence="3">The sequence shown here is derived from an EMBL/GenBank/DDBJ whole genome shotgun (WGS) entry which is preliminary data.</text>
</comment>
<proteinExistence type="predicted"/>
<evidence type="ECO:0000256" key="1">
    <source>
        <dbReference type="SAM" id="SignalP"/>
    </source>
</evidence>
<feature type="chain" id="PRO_5047444146" evidence="1">
    <location>
        <begin position="22"/>
        <end position="204"/>
    </location>
</feature>
<dbReference type="Proteomes" id="UP001610334">
    <property type="component" value="Unassembled WGS sequence"/>
</dbReference>
<evidence type="ECO:0000313" key="4">
    <source>
        <dbReference type="Proteomes" id="UP001610334"/>
    </source>
</evidence>
<reference evidence="3 4" key="1">
    <citation type="submission" date="2024-07" db="EMBL/GenBank/DDBJ databases">
        <title>Section-level genome sequencing and comparative genomics of Aspergillus sections Usti and Cavernicolus.</title>
        <authorList>
            <consortium name="Lawrence Berkeley National Laboratory"/>
            <person name="Nybo J.L."/>
            <person name="Vesth T.C."/>
            <person name="Theobald S."/>
            <person name="Frisvad J.C."/>
            <person name="Larsen T.O."/>
            <person name="Kjaerboelling I."/>
            <person name="Rothschild-Mancinelli K."/>
            <person name="Lyhne E.K."/>
            <person name="Kogle M.E."/>
            <person name="Barry K."/>
            <person name="Clum A."/>
            <person name="Na H."/>
            <person name="Ledsgaard L."/>
            <person name="Lin J."/>
            <person name="Lipzen A."/>
            <person name="Kuo A."/>
            <person name="Riley R."/>
            <person name="Mondo S."/>
            <person name="Labutti K."/>
            <person name="Haridas S."/>
            <person name="Pangalinan J."/>
            <person name="Salamov A.A."/>
            <person name="Simmons B.A."/>
            <person name="Magnuson J.K."/>
            <person name="Chen J."/>
            <person name="Drula E."/>
            <person name="Henrissat B."/>
            <person name="Wiebenga A."/>
            <person name="Lubbers R.J."/>
            <person name="Gomes A.C."/>
            <person name="Makela M.R."/>
            <person name="Stajich J."/>
            <person name="Grigoriev I.V."/>
            <person name="Mortensen U.H."/>
            <person name="De Vries R.P."/>
            <person name="Baker S.E."/>
            <person name="Andersen M.R."/>
        </authorList>
    </citation>
    <scope>NUCLEOTIDE SEQUENCE [LARGE SCALE GENOMIC DNA]</scope>
    <source>
        <strain evidence="3 4">CBS 588.65</strain>
    </source>
</reference>
<evidence type="ECO:0000259" key="2">
    <source>
        <dbReference type="Pfam" id="PF00144"/>
    </source>
</evidence>
<dbReference type="EMBL" id="JBFXLT010000174">
    <property type="protein sequence ID" value="KAL2802580.1"/>
    <property type="molecule type" value="Genomic_DNA"/>
</dbReference>
<dbReference type="SUPFAM" id="SSF56601">
    <property type="entry name" value="beta-lactamase/transpeptidase-like"/>
    <property type="match status" value="1"/>
</dbReference>
<organism evidence="3 4">
    <name type="scientific">Aspergillus granulosus</name>
    <dbReference type="NCBI Taxonomy" id="176169"/>
    <lineage>
        <taxon>Eukaryota</taxon>
        <taxon>Fungi</taxon>
        <taxon>Dikarya</taxon>
        <taxon>Ascomycota</taxon>
        <taxon>Pezizomycotina</taxon>
        <taxon>Eurotiomycetes</taxon>
        <taxon>Eurotiomycetidae</taxon>
        <taxon>Eurotiales</taxon>
        <taxon>Aspergillaceae</taxon>
        <taxon>Aspergillus</taxon>
        <taxon>Aspergillus subgen. Nidulantes</taxon>
    </lineage>
</organism>
<feature type="domain" description="Beta-lactamase-related" evidence="2">
    <location>
        <begin position="2"/>
        <end position="150"/>
    </location>
</feature>
<dbReference type="InterPro" id="IPR001466">
    <property type="entry name" value="Beta-lactam-related"/>
</dbReference>
<dbReference type="PANTHER" id="PTHR43283">
    <property type="entry name" value="BETA-LACTAMASE-RELATED"/>
    <property type="match status" value="1"/>
</dbReference>
<gene>
    <name evidence="3" type="ORF">BJX63DRAFT_437728</name>
</gene>
<sequence length="204" mass="22802">MSLDTVFWVASFTKLLTSVACMQLVEQGRPSLDDAEQLEKIAPELGGTKVLTRTQEGAGFGYAFEDEKLAEFGRPVGLDDFSGIREDVITRPLVNQPGQTFQYGTSMDWVGIIIERITGLELEEYFSMAILQPLGMEVSFYPEKLTGELAYLHRRLEGDQLMHIDHLYRAPFNQNALEKPGRLFCAGGHGCFGKPTQINLHLSL</sequence>
<dbReference type="Pfam" id="PF00144">
    <property type="entry name" value="Beta-lactamase"/>
    <property type="match status" value="1"/>
</dbReference>
<dbReference type="Gene3D" id="3.40.710.10">
    <property type="entry name" value="DD-peptidase/beta-lactamase superfamily"/>
    <property type="match status" value="1"/>
</dbReference>
<dbReference type="InterPro" id="IPR050789">
    <property type="entry name" value="Diverse_Enzym_Activities"/>
</dbReference>